<feature type="signal peptide" evidence="1">
    <location>
        <begin position="1"/>
        <end position="24"/>
    </location>
</feature>
<organism evidence="2 3">
    <name type="scientific">Halobacillus locisalis</name>
    <dbReference type="NCBI Taxonomy" id="220753"/>
    <lineage>
        <taxon>Bacteria</taxon>
        <taxon>Bacillati</taxon>
        <taxon>Bacillota</taxon>
        <taxon>Bacilli</taxon>
        <taxon>Bacillales</taxon>
        <taxon>Bacillaceae</taxon>
        <taxon>Halobacillus</taxon>
    </lineage>
</organism>
<evidence type="ECO:0000313" key="3">
    <source>
        <dbReference type="Proteomes" id="UP000571017"/>
    </source>
</evidence>
<dbReference type="AlphaFoldDB" id="A0A838CVU7"/>
<protein>
    <recommendedName>
        <fullName evidence="4">DUF4367 domain-containing protein</fullName>
    </recommendedName>
</protein>
<gene>
    <name evidence="2" type="ORF">H0266_14180</name>
</gene>
<name>A0A838CVU7_9BACI</name>
<evidence type="ECO:0008006" key="4">
    <source>
        <dbReference type="Google" id="ProtNLM"/>
    </source>
</evidence>
<keyword evidence="1" id="KW-0732">Signal</keyword>
<proteinExistence type="predicted"/>
<dbReference type="RefSeq" id="WP_181473084.1">
    <property type="nucleotide sequence ID" value="NZ_JACEFG010000003.1"/>
</dbReference>
<feature type="chain" id="PRO_5032411366" description="DUF4367 domain-containing protein" evidence="1">
    <location>
        <begin position="25"/>
        <end position="182"/>
    </location>
</feature>
<comment type="caution">
    <text evidence="2">The sequence shown here is derived from an EMBL/GenBank/DDBJ whole genome shotgun (WGS) entry which is preliminary data.</text>
</comment>
<evidence type="ECO:0000313" key="2">
    <source>
        <dbReference type="EMBL" id="MBA2176041.1"/>
    </source>
</evidence>
<dbReference type="Proteomes" id="UP000571017">
    <property type="component" value="Unassembled WGS sequence"/>
</dbReference>
<reference evidence="2 3" key="1">
    <citation type="journal article" date="2004" name="Extremophiles">
        <title>Halobacillus locisalis sp. nov., a halophilic bacterium isolated from a marine solar saltern of the Yellow Sea in Korea.</title>
        <authorList>
            <person name="Yoon J.H."/>
            <person name="Kang K.H."/>
            <person name="Oh T.K."/>
            <person name="Park Y.H."/>
        </authorList>
    </citation>
    <scope>NUCLEOTIDE SEQUENCE [LARGE SCALE GENOMIC DNA]</scope>
    <source>
        <strain evidence="2 3">KCTC 3788</strain>
    </source>
</reference>
<keyword evidence="3" id="KW-1185">Reference proteome</keyword>
<evidence type="ECO:0000256" key="1">
    <source>
        <dbReference type="SAM" id="SignalP"/>
    </source>
</evidence>
<dbReference type="EMBL" id="JACEFG010000003">
    <property type="protein sequence ID" value="MBA2176041.1"/>
    <property type="molecule type" value="Genomic_DNA"/>
</dbReference>
<accession>A0A838CVU7</accession>
<sequence length="182" mass="20192">MKKILTISFALGVSMLLGLTWVSADSNNSAEKTKDESEQIRDEQDSLIPGLEEAQSKVPYSVRLPNLNTIPEDIRGDIRSSVNEVDIQNYKGETTETVNTVSYSFGTTVKSVGISQAEATVKPPFLDKLEQIEVEGTTVYVDAFGDNFKMFFWKDDMYYLVSGEAVTQSQLKDVIKSILTDG</sequence>